<sequence>MHIQLRDTPLSLNPNTLLSQKPQPVSLPYDLKELPKSTPISHQIDNKELPTLENIIIKSSCIEEKKSDSVSSTIESYKQWEKEVQKMNPGFTAVADVMAPTIKR</sequence>
<comment type="caution">
    <text evidence="1">The sequence shown here is derived from an EMBL/GenBank/DDBJ whole genome shotgun (WGS) entry which is preliminary data.</text>
</comment>
<evidence type="ECO:0000313" key="2">
    <source>
        <dbReference type="Proteomes" id="UP000697127"/>
    </source>
</evidence>
<keyword evidence="2" id="KW-1185">Reference proteome</keyword>
<name>A0A9P6WMX4_9ASCO</name>
<protein>
    <submittedName>
        <fullName evidence="1">Uncharacterized protein</fullName>
    </submittedName>
</protein>
<gene>
    <name evidence="1" type="ORF">C6P40_003938</name>
</gene>
<dbReference type="EMBL" id="PUHW01000048">
    <property type="protein sequence ID" value="KAG0690042.1"/>
    <property type="molecule type" value="Genomic_DNA"/>
</dbReference>
<reference evidence="1" key="1">
    <citation type="submission" date="2020-11" db="EMBL/GenBank/DDBJ databases">
        <title>Kefir isolates.</title>
        <authorList>
            <person name="Marcisauskas S."/>
            <person name="Kim Y."/>
            <person name="Blasche S."/>
        </authorList>
    </citation>
    <scope>NUCLEOTIDE SEQUENCE</scope>
    <source>
        <strain evidence="1">Olga-1</strain>
    </source>
</reference>
<dbReference type="Proteomes" id="UP000697127">
    <property type="component" value="Unassembled WGS sequence"/>
</dbReference>
<organism evidence="1 2">
    <name type="scientific">Pichia californica</name>
    <dbReference type="NCBI Taxonomy" id="460514"/>
    <lineage>
        <taxon>Eukaryota</taxon>
        <taxon>Fungi</taxon>
        <taxon>Dikarya</taxon>
        <taxon>Ascomycota</taxon>
        <taxon>Saccharomycotina</taxon>
        <taxon>Pichiomycetes</taxon>
        <taxon>Pichiales</taxon>
        <taxon>Pichiaceae</taxon>
        <taxon>Pichia</taxon>
    </lineage>
</organism>
<proteinExistence type="predicted"/>
<accession>A0A9P6WMX4</accession>
<dbReference type="AlphaFoldDB" id="A0A9P6WMX4"/>
<evidence type="ECO:0000313" key="1">
    <source>
        <dbReference type="EMBL" id="KAG0690042.1"/>
    </source>
</evidence>